<organism evidence="2 3">
    <name type="scientific">Phlebiopsis gigantea (strain 11061_1 CR5-6)</name>
    <name type="common">White-rot fungus</name>
    <name type="synonym">Peniophora gigantea</name>
    <dbReference type="NCBI Taxonomy" id="745531"/>
    <lineage>
        <taxon>Eukaryota</taxon>
        <taxon>Fungi</taxon>
        <taxon>Dikarya</taxon>
        <taxon>Basidiomycota</taxon>
        <taxon>Agaricomycotina</taxon>
        <taxon>Agaricomycetes</taxon>
        <taxon>Polyporales</taxon>
        <taxon>Phanerochaetaceae</taxon>
        <taxon>Phlebiopsis</taxon>
    </lineage>
</organism>
<gene>
    <name evidence="2" type="ORF">PHLGIDRAFT_115257</name>
</gene>
<protein>
    <submittedName>
        <fullName evidence="2">Uncharacterized protein</fullName>
    </submittedName>
</protein>
<proteinExistence type="predicted"/>
<dbReference type="HOGENOM" id="CLU_2671892_0_0_1"/>
<evidence type="ECO:0000313" key="2">
    <source>
        <dbReference type="EMBL" id="KIP10704.1"/>
    </source>
</evidence>
<evidence type="ECO:0000256" key="1">
    <source>
        <dbReference type="SAM" id="MobiDB-lite"/>
    </source>
</evidence>
<accession>A0A0C3NZ28</accession>
<dbReference type="EMBL" id="KN840452">
    <property type="protein sequence ID" value="KIP10704.1"/>
    <property type="molecule type" value="Genomic_DNA"/>
</dbReference>
<feature type="compositionally biased region" description="Basic and acidic residues" evidence="1">
    <location>
        <begin position="21"/>
        <end position="31"/>
    </location>
</feature>
<feature type="region of interest" description="Disordered" evidence="1">
    <location>
        <begin position="1"/>
        <end position="43"/>
    </location>
</feature>
<feature type="compositionally biased region" description="Basic and acidic residues" evidence="1">
    <location>
        <begin position="1"/>
        <end position="11"/>
    </location>
</feature>
<evidence type="ECO:0000313" key="3">
    <source>
        <dbReference type="Proteomes" id="UP000053257"/>
    </source>
</evidence>
<name>A0A0C3NZ28_PHLG1</name>
<dbReference type="AlphaFoldDB" id="A0A0C3NZ28"/>
<sequence>MDNPHDGHSLDTHSMASSSRSSEHPAADAHAPRPRGPNVAPPYTNVVVPELPPRPSALSRILSVLLFPPIASRVS</sequence>
<keyword evidence="3" id="KW-1185">Reference proteome</keyword>
<dbReference type="Proteomes" id="UP000053257">
    <property type="component" value="Unassembled WGS sequence"/>
</dbReference>
<reference evidence="2 3" key="1">
    <citation type="journal article" date="2014" name="PLoS Genet.">
        <title>Analysis of the Phlebiopsis gigantea genome, transcriptome and secretome provides insight into its pioneer colonization strategies of wood.</title>
        <authorList>
            <person name="Hori C."/>
            <person name="Ishida T."/>
            <person name="Igarashi K."/>
            <person name="Samejima M."/>
            <person name="Suzuki H."/>
            <person name="Master E."/>
            <person name="Ferreira P."/>
            <person name="Ruiz-Duenas F.J."/>
            <person name="Held B."/>
            <person name="Canessa P."/>
            <person name="Larrondo L.F."/>
            <person name="Schmoll M."/>
            <person name="Druzhinina I.S."/>
            <person name="Kubicek C.P."/>
            <person name="Gaskell J.A."/>
            <person name="Kersten P."/>
            <person name="St John F."/>
            <person name="Glasner J."/>
            <person name="Sabat G."/>
            <person name="Splinter BonDurant S."/>
            <person name="Syed K."/>
            <person name="Yadav J."/>
            <person name="Mgbeahuruike A.C."/>
            <person name="Kovalchuk A."/>
            <person name="Asiegbu F.O."/>
            <person name="Lackner G."/>
            <person name="Hoffmeister D."/>
            <person name="Rencoret J."/>
            <person name="Gutierrez A."/>
            <person name="Sun H."/>
            <person name="Lindquist E."/>
            <person name="Barry K."/>
            <person name="Riley R."/>
            <person name="Grigoriev I.V."/>
            <person name="Henrissat B."/>
            <person name="Kues U."/>
            <person name="Berka R.M."/>
            <person name="Martinez A.T."/>
            <person name="Covert S.F."/>
            <person name="Blanchette R.A."/>
            <person name="Cullen D."/>
        </authorList>
    </citation>
    <scope>NUCLEOTIDE SEQUENCE [LARGE SCALE GENOMIC DNA]</scope>
    <source>
        <strain evidence="2 3">11061_1 CR5-6</strain>
    </source>
</reference>